<protein>
    <submittedName>
        <fullName evidence="1">Uncharacterized protein</fullName>
    </submittedName>
</protein>
<keyword evidence="2" id="KW-1185">Reference proteome</keyword>
<gene>
    <name evidence="1" type="ORF">NAV_LOCUS3158</name>
</gene>
<proteinExistence type="predicted"/>
<reference evidence="1 2" key="1">
    <citation type="submission" date="2018-08" db="EMBL/GenBank/DDBJ databases">
        <authorList>
            <person name="Laetsch R D."/>
            <person name="Stevens L."/>
            <person name="Kumar S."/>
            <person name="Blaxter L. M."/>
        </authorList>
    </citation>
    <scope>NUCLEOTIDE SEQUENCE [LARGE SCALE GENOMIC DNA]</scope>
</reference>
<accession>A0A498S8N8</accession>
<dbReference type="STRING" id="6277.A0A498S8N8"/>
<evidence type="ECO:0000313" key="1">
    <source>
        <dbReference type="EMBL" id="VBB28328.1"/>
    </source>
</evidence>
<organism evidence="1 2">
    <name type="scientific">Acanthocheilonema viteae</name>
    <name type="common">Filarial nematode worm</name>
    <name type="synonym">Dipetalonema viteae</name>
    <dbReference type="NCBI Taxonomy" id="6277"/>
    <lineage>
        <taxon>Eukaryota</taxon>
        <taxon>Metazoa</taxon>
        <taxon>Ecdysozoa</taxon>
        <taxon>Nematoda</taxon>
        <taxon>Chromadorea</taxon>
        <taxon>Rhabditida</taxon>
        <taxon>Spirurina</taxon>
        <taxon>Spiruromorpha</taxon>
        <taxon>Filarioidea</taxon>
        <taxon>Onchocercidae</taxon>
        <taxon>Acanthocheilonema</taxon>
    </lineage>
</organism>
<sequence length="1173" mass="133058">MVTKEDKKEFVENLEKISADSESFSPLLQQIDNITIQNLEYPWKGVEDAKPTDLEYELFCGALESFWSKPLTEIVDDWTISMETILPTIRSSIRLYTKAASCEEKVREMDVELARWVEFGLNSSRYTSYPGNSQMVMIGCSLTKQLSAMHEKNLGVTFSAPQYLHYIMDIISSKQYCSSIRCEAAQALLDILFHPSISWKFMVTEIEGNKYTPYEQVVHLFIKSEDVPLDLLAVLQKVASYFAFKYNTDVVINHARKFFMEEDCDVDIDASQLFSSFNILNNFFSKMRNDFSYMSCAVHRAVVKDCLIPHICAHIASSSQDARIRYLAIRCLRLLCDFDGIDITGAIFLSHMDPQTISLVGRLLQQVSEDSKEASLLPYALRAIVLIDVFAATDEKYISMINAPQRIAILQNMLHMLLVEEGRFAMISALSFGDNLKHLLHMCNLQKSVLTPEGHTDDDIKMRFRQTAAYGYLCEILFALARNQSNGTFWRKHGPEINKLIDCNFISAATSLKQWLEPFREGLALGKNINTLNFLTIRLNYHSEKYVEGDPPLALVTLLRLIDAILDEAENATLFDFSSDEICFDYYAKFYENGGLEKVANVLDVANAQQSKRIRYRCTSLAGDSYIYCQFVRSATSIIYKLLSSLQTINQNPDRLIVDTLLRTYALCCMDEASSDRVVREIIINSFALFIFPILSNRRGLRKTSQQSFLELFFNSGFEKPSNFLATLDILVQLFPLPSGLLANVVGINMQEATSMEKLWSSHILENRKQLQFAIMLGISSSQRLKRCLFDLFKRLACCSESNALRLVNILIKQSLRMLTSSAHAAVLDAFDDDIVEEESNVRFGNAVDLVTASFYAFLAICSKEFVLRNAMVVIVSQRKNYIPTLLKFFKLASPKTLPHVSFQTHVIKIFRNLCVADNNMDGKIDCLPRDIYVTICDSLVEHFGNMQHNIETVVLALESICNIGRSSTFGCAVVNNVVISNEGALLHFMDRCLMGEPTNKLLFEVTAHLIDLFENILKKDSVKFAVMKLQSSTDSRQHHPLMRLKNQLEESGCSKDTLLSLQRMLDSSIEAESIEAVPEDLEAYEWPENVATVQQVDSRQITNYHVKNLMSSDNGDFHNSATLSTIDLNMLNEEFFPESALLSVKKSVSPVQQQSTNSVSFQSCTHIFFWIG</sequence>
<dbReference type="EMBL" id="UPTC01000384">
    <property type="protein sequence ID" value="VBB28328.1"/>
    <property type="molecule type" value="Genomic_DNA"/>
</dbReference>
<name>A0A498S8N8_ACAVI</name>
<evidence type="ECO:0000313" key="2">
    <source>
        <dbReference type="Proteomes" id="UP000276991"/>
    </source>
</evidence>
<dbReference type="OrthoDB" id="5804295at2759"/>
<dbReference type="AlphaFoldDB" id="A0A498S8N8"/>
<dbReference type="Proteomes" id="UP000276991">
    <property type="component" value="Unassembled WGS sequence"/>
</dbReference>